<dbReference type="EMBL" id="BTFZ01000019">
    <property type="protein sequence ID" value="GMM38347.1"/>
    <property type="molecule type" value="Genomic_DNA"/>
</dbReference>
<dbReference type="Pfam" id="PF13561">
    <property type="entry name" value="adh_short_C2"/>
    <property type="match status" value="1"/>
</dbReference>
<evidence type="ECO:0000256" key="2">
    <source>
        <dbReference type="ARBA" id="ARBA00023002"/>
    </source>
</evidence>
<evidence type="ECO:0000256" key="1">
    <source>
        <dbReference type="ARBA" id="ARBA00022857"/>
    </source>
</evidence>
<sequence length="298" mass="31021">MIVDENYAKNSSWKPDLFKGKVAFITGGSGTICKVQAKALVALGANAAIIGRNPDKAEAAAKEIASLRPGATVLGIGNVDVRSVQSIKHAADLAVSKLGKIDFVIAGAAGNFLADFNHLSSNAFKSVISIDLLGAFNTVKAVFPHLKKSQGCLLFVSATLQYTGIPLQTHASAAKAGIDAMSNNLAVEFGPLGIRVNCIAPGAIGGNGGDSNDSSMTEGMKRLGGAKIEQLPKEIPLQRLGTTTDIADATVWLFSPAASYVTGEIVVVDGGMWHSGLRTNNSPTPEQLVKLLNDKPRL</sequence>
<evidence type="ECO:0000313" key="6">
    <source>
        <dbReference type="EMBL" id="GMM38347.1"/>
    </source>
</evidence>
<keyword evidence="2" id="KW-0560">Oxidoreductase</keyword>
<evidence type="ECO:0000256" key="3">
    <source>
        <dbReference type="ARBA" id="ARBA00026117"/>
    </source>
</evidence>
<protein>
    <recommendedName>
        <fullName evidence="3">2,4-dienoyl-CoA reductase [(3E)-enoyl-CoA-producing]</fullName>
        <ecNumber evidence="3">1.3.1.124</ecNumber>
    </recommendedName>
</protein>
<dbReference type="PRINTS" id="PR00081">
    <property type="entry name" value="GDHRDH"/>
</dbReference>
<dbReference type="Proteomes" id="UP001360560">
    <property type="component" value="Unassembled WGS sequence"/>
</dbReference>
<dbReference type="GO" id="GO:0008670">
    <property type="term" value="F:2,4-dienoyl-CoA reductase (NADPH) activity"/>
    <property type="evidence" value="ECO:0007669"/>
    <property type="project" value="InterPro"/>
</dbReference>
<dbReference type="Gene3D" id="3.40.50.720">
    <property type="entry name" value="NAD(P)-binding Rossmann-like Domain"/>
    <property type="match status" value="1"/>
</dbReference>
<evidence type="ECO:0000256" key="5">
    <source>
        <dbReference type="ARBA" id="ARBA00048340"/>
    </source>
</evidence>
<organism evidence="6 7">
    <name type="scientific">Saccharomycopsis crataegensis</name>
    <dbReference type="NCBI Taxonomy" id="43959"/>
    <lineage>
        <taxon>Eukaryota</taxon>
        <taxon>Fungi</taxon>
        <taxon>Dikarya</taxon>
        <taxon>Ascomycota</taxon>
        <taxon>Saccharomycotina</taxon>
        <taxon>Saccharomycetes</taxon>
        <taxon>Saccharomycopsidaceae</taxon>
        <taxon>Saccharomycopsis</taxon>
    </lineage>
</organism>
<accession>A0AAV5QV94</accession>
<dbReference type="GO" id="GO:0005777">
    <property type="term" value="C:peroxisome"/>
    <property type="evidence" value="ECO:0007669"/>
    <property type="project" value="TreeGrafter"/>
</dbReference>
<gene>
    <name evidence="6" type="ORF">DASC09_056860</name>
</gene>
<dbReference type="InterPro" id="IPR045017">
    <property type="entry name" value="DECR2-like"/>
</dbReference>
<dbReference type="GeneID" id="90076336"/>
<dbReference type="PANTHER" id="PTHR43296">
    <property type="entry name" value="PEROXISOMAL 2,4-DIENOYL-COA REDUCTASE"/>
    <property type="match status" value="1"/>
</dbReference>
<dbReference type="InterPro" id="IPR002347">
    <property type="entry name" value="SDR_fam"/>
</dbReference>
<reference evidence="6 7" key="1">
    <citation type="journal article" date="2023" name="Elife">
        <title>Identification of key yeast species and microbe-microbe interactions impacting larval growth of Drosophila in the wild.</title>
        <authorList>
            <person name="Mure A."/>
            <person name="Sugiura Y."/>
            <person name="Maeda R."/>
            <person name="Honda K."/>
            <person name="Sakurai N."/>
            <person name="Takahashi Y."/>
            <person name="Watada M."/>
            <person name="Katoh T."/>
            <person name="Gotoh A."/>
            <person name="Gotoh Y."/>
            <person name="Taniguchi I."/>
            <person name="Nakamura K."/>
            <person name="Hayashi T."/>
            <person name="Katayama T."/>
            <person name="Uemura T."/>
            <person name="Hattori Y."/>
        </authorList>
    </citation>
    <scope>NUCLEOTIDE SEQUENCE [LARGE SCALE GENOMIC DNA]</scope>
    <source>
        <strain evidence="6 7">SC-9</strain>
    </source>
</reference>
<keyword evidence="1" id="KW-0521">NADP</keyword>
<comment type="catalytic activity">
    <reaction evidence="4">
        <text>a (2E,4E)-dienoyl-CoA + NADPH + H(+) = a 4,5-saturated-(3E)-enoyl-CoA + NADP(+)</text>
        <dbReference type="Rhea" id="RHEA:45912"/>
        <dbReference type="ChEBI" id="CHEBI:15378"/>
        <dbReference type="ChEBI" id="CHEBI:57783"/>
        <dbReference type="ChEBI" id="CHEBI:58349"/>
        <dbReference type="ChEBI" id="CHEBI:85101"/>
        <dbReference type="ChEBI" id="CHEBI:85493"/>
        <dbReference type="EC" id="1.3.1.124"/>
    </reaction>
</comment>
<evidence type="ECO:0000256" key="4">
    <source>
        <dbReference type="ARBA" id="ARBA00048009"/>
    </source>
</evidence>
<comment type="caution">
    <text evidence="6">The sequence shown here is derived from an EMBL/GenBank/DDBJ whole genome shotgun (WGS) entry which is preliminary data.</text>
</comment>
<proteinExistence type="predicted"/>
<dbReference type="SUPFAM" id="SSF51735">
    <property type="entry name" value="NAD(P)-binding Rossmann-fold domains"/>
    <property type="match status" value="1"/>
</dbReference>
<dbReference type="EC" id="1.3.1.124" evidence="3"/>
<comment type="catalytic activity">
    <reaction evidence="5">
        <text>a (2E,4Z)-dienoyl-CoA + NADPH + H(+) = a 4,5-saturated-(3E)-enoyl-CoA + NADP(+)</text>
        <dbReference type="Rhea" id="RHEA:61892"/>
        <dbReference type="ChEBI" id="CHEBI:15378"/>
        <dbReference type="ChEBI" id="CHEBI:57783"/>
        <dbReference type="ChEBI" id="CHEBI:58349"/>
        <dbReference type="ChEBI" id="CHEBI:85099"/>
        <dbReference type="ChEBI" id="CHEBI:85493"/>
        <dbReference type="EC" id="1.3.1.124"/>
    </reaction>
</comment>
<name>A0AAV5QV94_9ASCO</name>
<dbReference type="RefSeq" id="XP_064855343.1">
    <property type="nucleotide sequence ID" value="XM_064999271.1"/>
</dbReference>
<dbReference type="InterPro" id="IPR036291">
    <property type="entry name" value="NAD(P)-bd_dom_sf"/>
</dbReference>
<dbReference type="PANTHER" id="PTHR43296:SF2">
    <property type="entry name" value="PEROXISOMAL 2,4-DIENOYL-COA REDUCTASE [(3E)-ENOYL-COA-PRODUCING]"/>
    <property type="match status" value="1"/>
</dbReference>
<keyword evidence="7" id="KW-1185">Reference proteome</keyword>
<dbReference type="AlphaFoldDB" id="A0AAV5QV94"/>
<dbReference type="GO" id="GO:0009062">
    <property type="term" value="P:fatty acid catabolic process"/>
    <property type="evidence" value="ECO:0007669"/>
    <property type="project" value="InterPro"/>
</dbReference>
<evidence type="ECO:0000313" key="7">
    <source>
        <dbReference type="Proteomes" id="UP001360560"/>
    </source>
</evidence>
<dbReference type="CDD" id="cd05369">
    <property type="entry name" value="TER_DECR_SDR_a"/>
    <property type="match status" value="1"/>
</dbReference>